<evidence type="ECO:0000256" key="4">
    <source>
        <dbReference type="ARBA" id="ARBA00023034"/>
    </source>
</evidence>
<keyword evidence="2" id="KW-0812">Transmembrane</keyword>
<evidence type="ECO:0000256" key="1">
    <source>
        <dbReference type="ARBA" id="ARBA00004194"/>
    </source>
</evidence>
<evidence type="ECO:0000256" key="7">
    <source>
        <dbReference type="ARBA" id="ARBA00023461"/>
    </source>
</evidence>
<evidence type="ECO:0000313" key="10">
    <source>
        <dbReference type="Proteomes" id="UP001497444"/>
    </source>
</evidence>
<keyword evidence="10" id="KW-1185">Reference proteome</keyword>
<gene>
    <name evidence="9" type="ORF">CSSPJE1EN1_LOCUS11203</name>
</gene>
<dbReference type="EMBL" id="OZ020113">
    <property type="protein sequence ID" value="CAK9265725.1"/>
    <property type="molecule type" value="Genomic_DNA"/>
</dbReference>
<dbReference type="Pfam" id="PF10218">
    <property type="entry name" value="SPRING1"/>
    <property type="match status" value="1"/>
</dbReference>
<dbReference type="Proteomes" id="UP001497444">
    <property type="component" value="Chromosome 18"/>
</dbReference>
<keyword evidence="3" id="KW-1133">Transmembrane helix</keyword>
<keyword evidence="4" id="KW-0333">Golgi apparatus</keyword>
<proteinExistence type="inferred from homology"/>
<name>A0ABP0WJT4_9BRYO</name>
<dbReference type="InterPro" id="IPR019352">
    <property type="entry name" value="SPRING1"/>
</dbReference>
<evidence type="ECO:0000256" key="2">
    <source>
        <dbReference type="ARBA" id="ARBA00022692"/>
    </source>
</evidence>
<keyword evidence="5" id="KW-0472">Membrane</keyword>
<keyword evidence="6" id="KW-0325">Glycoprotein</keyword>
<dbReference type="PANTHER" id="PTHR13481:SF0">
    <property type="entry name" value="SREBP REGULATING GENE PROTEIN"/>
    <property type="match status" value="1"/>
</dbReference>
<organism evidence="9 10">
    <name type="scientific">Sphagnum jensenii</name>
    <dbReference type="NCBI Taxonomy" id="128206"/>
    <lineage>
        <taxon>Eukaryota</taxon>
        <taxon>Viridiplantae</taxon>
        <taxon>Streptophyta</taxon>
        <taxon>Embryophyta</taxon>
        <taxon>Bryophyta</taxon>
        <taxon>Sphagnophytina</taxon>
        <taxon>Sphagnopsida</taxon>
        <taxon>Sphagnales</taxon>
        <taxon>Sphagnaceae</taxon>
        <taxon>Sphagnum</taxon>
    </lineage>
</organism>
<dbReference type="PANTHER" id="PTHR13481">
    <property type="entry name" value="SREBP REGULATING GENE PROTEIN"/>
    <property type="match status" value="1"/>
</dbReference>
<reference evidence="9" key="1">
    <citation type="submission" date="2024-02" db="EMBL/GenBank/DDBJ databases">
        <authorList>
            <consortium name="ELIXIR-Norway"/>
            <consortium name="Elixir Norway"/>
        </authorList>
    </citation>
    <scope>NUCLEOTIDE SEQUENCE</scope>
</reference>
<evidence type="ECO:0000256" key="3">
    <source>
        <dbReference type="ARBA" id="ARBA00022989"/>
    </source>
</evidence>
<protein>
    <recommendedName>
        <fullName evidence="8">SREBP regulating gene protein</fullName>
    </recommendedName>
</protein>
<comment type="subcellular location">
    <subcellularLocation>
        <location evidence="1">Golgi apparatus membrane</location>
        <topology evidence="1">Single-pass membrane protein</topology>
    </subcellularLocation>
</comment>
<evidence type="ECO:0000313" key="9">
    <source>
        <dbReference type="EMBL" id="CAK9265725.1"/>
    </source>
</evidence>
<evidence type="ECO:0000256" key="8">
    <source>
        <dbReference type="ARBA" id="ARBA00023485"/>
    </source>
</evidence>
<sequence length="296" mass="32356">MQQLREKKSSGCKLMKMKIPAASCNLFLLFLFFIFCHLDLCSSLRLIGDPSKLPHVALRTDEVECNNTVQGRYLLSDSRGYVCSIMAVNSATSCCPEVGKQYSCHGCELVSQCCDSYEYCVACCMDPAWTVVEVALKTKVAKQATARTCSSLFEFCSGRCRQSVVHENAYANELHHCFSEQLNRSGESGDSAVETKLTDLTIIAARQGQSCDAACKGRRLSCAADKLSEINNCSELQSYMKCRGLCIASSGPDQPAEVVSTAPKHLHPGACLFNTQSSLLSCQGSHPYTRRLCPCS</sequence>
<evidence type="ECO:0000256" key="5">
    <source>
        <dbReference type="ARBA" id="ARBA00023136"/>
    </source>
</evidence>
<evidence type="ECO:0000256" key="6">
    <source>
        <dbReference type="ARBA" id="ARBA00023180"/>
    </source>
</evidence>
<accession>A0ABP0WJT4</accession>
<comment type="similarity">
    <text evidence="7">Belongs to the SPRING family.</text>
</comment>